<dbReference type="GO" id="GO:0022857">
    <property type="term" value="F:transmembrane transporter activity"/>
    <property type="evidence" value="ECO:0007669"/>
    <property type="project" value="InterPro"/>
</dbReference>
<evidence type="ECO:0000313" key="3">
    <source>
        <dbReference type="EMBL" id="PPC77727.1"/>
    </source>
</evidence>
<evidence type="ECO:0000313" key="4">
    <source>
        <dbReference type="Proteomes" id="UP000238196"/>
    </source>
</evidence>
<sequence length="350" mass="39041">MRHTSSPLARLAKLSSAGLFALAAGYSTQASAACEVDKTIHITGMSWSSNLFMAELAKDILEKGYDCKAERIPGETIAMLTALIRGDADLMPEMWMNTMQDLWEKGKKQDKVEAFGDTYDQGGVDAEAWYVPRYVVEGDDKRGIKAMAPDLKSVSDLPKYKELFKDPEEPEKGRFYNCPTGWNCEVVNSNKLVGYGLDSTFSNFRPGTGAALKAAIATNYKRGKPIVFYYWGPTDVLGKYDLVRLQEPAYDKAVFDQLIKPDSKPDKATAYPKSIILKAANKEFAQQAPQIMAFWQKFNISNDEINKVLAMMDDNNIEAEDAASQFLKEHPELWSQWVPAEVAARIKAAL</sequence>
<dbReference type="Gene3D" id="3.10.105.10">
    <property type="entry name" value="Dipeptide-binding Protein, Domain 3"/>
    <property type="match status" value="2"/>
</dbReference>
<dbReference type="PROSITE" id="PS51257">
    <property type="entry name" value="PROKAR_LIPOPROTEIN"/>
    <property type="match status" value="1"/>
</dbReference>
<keyword evidence="1" id="KW-0732">Signal</keyword>
<gene>
    <name evidence="3" type="ORF">C4K68_08635</name>
</gene>
<proteinExistence type="predicted"/>
<organism evidence="3 4">
    <name type="scientific">Proteobacteria bacterium 228</name>
    <dbReference type="NCBI Taxonomy" id="2083153"/>
    <lineage>
        <taxon>Bacteria</taxon>
        <taxon>Pseudomonadati</taxon>
        <taxon>Pseudomonadota</taxon>
    </lineage>
</organism>
<comment type="caution">
    <text evidence="3">The sequence shown here is derived from an EMBL/GenBank/DDBJ whole genome shotgun (WGS) entry which is preliminary data.</text>
</comment>
<dbReference type="Gene3D" id="3.40.190.100">
    <property type="entry name" value="Glycine betaine-binding periplasmic protein, domain 2"/>
    <property type="match status" value="1"/>
</dbReference>
<name>A0A2S5KS95_9PROT</name>
<dbReference type="InterPro" id="IPR007210">
    <property type="entry name" value="ABC_Gly_betaine_transp_sub-bd"/>
</dbReference>
<dbReference type="SUPFAM" id="SSF53850">
    <property type="entry name" value="Periplasmic binding protein-like II"/>
    <property type="match status" value="1"/>
</dbReference>
<reference evidence="3 4" key="1">
    <citation type="submission" date="2018-02" db="EMBL/GenBank/DDBJ databases">
        <title>novel marine gammaproteobacteria from coastal saline agro ecosystem.</title>
        <authorList>
            <person name="Krishnan R."/>
            <person name="Ramesh Kumar N."/>
        </authorList>
    </citation>
    <scope>NUCLEOTIDE SEQUENCE [LARGE SCALE GENOMIC DNA]</scope>
    <source>
        <strain evidence="3 4">228</strain>
    </source>
</reference>
<feature type="domain" description="ABC-type glycine betaine transport system substrate-binding" evidence="2">
    <location>
        <begin position="38"/>
        <end position="329"/>
    </location>
</feature>
<accession>A0A2S5KS95</accession>
<dbReference type="AlphaFoldDB" id="A0A2S5KS95"/>
<dbReference type="OrthoDB" id="9786266at2"/>
<dbReference type="CDD" id="cd13641">
    <property type="entry name" value="PBP2_HisX_like"/>
    <property type="match status" value="1"/>
</dbReference>
<feature type="chain" id="PRO_5015621340" evidence="1">
    <location>
        <begin position="33"/>
        <end position="350"/>
    </location>
</feature>
<evidence type="ECO:0000259" key="2">
    <source>
        <dbReference type="Pfam" id="PF04069"/>
    </source>
</evidence>
<evidence type="ECO:0000256" key="1">
    <source>
        <dbReference type="SAM" id="SignalP"/>
    </source>
</evidence>
<protein>
    <submittedName>
        <fullName evidence="3">ABC transporter substrate-binding protein</fullName>
    </submittedName>
</protein>
<dbReference type="Proteomes" id="UP000238196">
    <property type="component" value="Unassembled WGS sequence"/>
</dbReference>
<dbReference type="Pfam" id="PF04069">
    <property type="entry name" value="OpuAC"/>
    <property type="match status" value="1"/>
</dbReference>
<dbReference type="GO" id="GO:0043190">
    <property type="term" value="C:ATP-binding cassette (ABC) transporter complex"/>
    <property type="evidence" value="ECO:0007669"/>
    <property type="project" value="InterPro"/>
</dbReference>
<dbReference type="EMBL" id="PRLP01000026">
    <property type="protein sequence ID" value="PPC77727.1"/>
    <property type="molecule type" value="Genomic_DNA"/>
</dbReference>
<feature type="signal peptide" evidence="1">
    <location>
        <begin position="1"/>
        <end position="32"/>
    </location>
</feature>